<organism evidence="1 2">
    <name type="scientific">Olleya marilimosa</name>
    <dbReference type="NCBI Taxonomy" id="272164"/>
    <lineage>
        <taxon>Bacteria</taxon>
        <taxon>Pseudomonadati</taxon>
        <taxon>Bacteroidota</taxon>
        <taxon>Flavobacteriia</taxon>
        <taxon>Flavobacteriales</taxon>
        <taxon>Flavobacteriaceae</taxon>
    </lineage>
</organism>
<comment type="caution">
    <text evidence="1">The sequence shown here is derived from an EMBL/GenBank/DDBJ whole genome shotgun (WGS) entry which is preliminary data.</text>
</comment>
<dbReference type="RefSeq" id="WP_191099234.1">
    <property type="nucleotide sequence ID" value="NZ_JACXXF010000002.1"/>
</dbReference>
<dbReference type="InterPro" id="IPR012545">
    <property type="entry name" value="DUF1697"/>
</dbReference>
<keyword evidence="2" id="KW-1185">Reference proteome</keyword>
<sequence>METLFVFLRGINVGGHNKIAMQDLRQMLADLGFKDVKTHIQTGNILLNTQLKDKIAIATKIEQSILETFGLNIPTLVKTKVDLDLILNDCPFTDAEKENSYFALLFNAPSQSQITALSAYDFPNEKFTISNQCIYLYSSVGYGRTKANSNFFENKLKIKATARNYKTLTKVMSLINN</sequence>
<dbReference type="Gene3D" id="3.30.70.1280">
    <property type="entry name" value="SP0830-like domains"/>
    <property type="match status" value="1"/>
</dbReference>
<dbReference type="Proteomes" id="UP000627521">
    <property type="component" value="Unassembled WGS sequence"/>
</dbReference>
<reference evidence="1 2" key="1">
    <citation type="submission" date="2020-09" db="EMBL/GenBank/DDBJ databases">
        <title>Bacillus nautilus sp. nov., Chryseoglobus crepusculi sp. nov, and Psychrobacter noctis sp. nov., isolated from deep-sea sponges from the equatorial Atlantic.</title>
        <authorList>
            <person name="Stennett H.L."/>
            <person name="Williams S.E."/>
        </authorList>
    </citation>
    <scope>NUCLEOTIDE SEQUENCE [LARGE SCALE GENOMIC DNA]</scope>
    <source>
        <strain evidence="1 2">28M-24</strain>
    </source>
</reference>
<dbReference type="PANTHER" id="PTHR36439">
    <property type="entry name" value="BLL4334 PROTEIN"/>
    <property type="match status" value="1"/>
</dbReference>
<gene>
    <name evidence="1" type="ORF">IEG06_04635</name>
</gene>
<proteinExistence type="predicted"/>
<dbReference type="EMBL" id="JACXXH010000002">
    <property type="protein sequence ID" value="MBD3862727.1"/>
    <property type="molecule type" value="Genomic_DNA"/>
</dbReference>
<dbReference type="Pfam" id="PF08002">
    <property type="entry name" value="DUF1697"/>
    <property type="match status" value="1"/>
</dbReference>
<evidence type="ECO:0000313" key="2">
    <source>
        <dbReference type="Proteomes" id="UP000627521"/>
    </source>
</evidence>
<dbReference type="SUPFAM" id="SSF160379">
    <property type="entry name" value="SP0830-like"/>
    <property type="match status" value="1"/>
</dbReference>
<dbReference type="PANTHER" id="PTHR36439:SF1">
    <property type="entry name" value="DUF1697 DOMAIN-CONTAINING PROTEIN"/>
    <property type="match status" value="1"/>
</dbReference>
<protein>
    <submittedName>
        <fullName evidence="1">DUF1697 domain-containing protein</fullName>
    </submittedName>
</protein>
<evidence type="ECO:0000313" key="1">
    <source>
        <dbReference type="EMBL" id="MBD3862727.1"/>
    </source>
</evidence>
<dbReference type="PIRSF" id="PIRSF008502">
    <property type="entry name" value="UCP008502"/>
    <property type="match status" value="1"/>
</dbReference>
<accession>A0ABR8LR78</accession>
<name>A0ABR8LR78_9FLAO</name>